<keyword evidence="2" id="KW-1185">Reference proteome</keyword>
<dbReference type="Proteomes" id="UP000798662">
    <property type="component" value="Chromosome 1"/>
</dbReference>
<proteinExistence type="predicted"/>
<evidence type="ECO:0000313" key="2">
    <source>
        <dbReference type="Proteomes" id="UP000798662"/>
    </source>
</evidence>
<accession>A0ACC3BLY0</accession>
<protein>
    <submittedName>
        <fullName evidence="1">Uncharacterized protein</fullName>
    </submittedName>
</protein>
<dbReference type="EMBL" id="CM020618">
    <property type="protein sequence ID" value="KAK1858917.1"/>
    <property type="molecule type" value="Genomic_DNA"/>
</dbReference>
<organism evidence="1 2">
    <name type="scientific">Pyropia yezoensis</name>
    <name type="common">Susabi-nori</name>
    <name type="synonym">Porphyra yezoensis</name>
    <dbReference type="NCBI Taxonomy" id="2788"/>
    <lineage>
        <taxon>Eukaryota</taxon>
        <taxon>Rhodophyta</taxon>
        <taxon>Bangiophyceae</taxon>
        <taxon>Bangiales</taxon>
        <taxon>Bangiaceae</taxon>
        <taxon>Pyropia</taxon>
    </lineage>
</organism>
<sequence length="399" mass="38510">MADPPPSRADRLVDGVGSGVGDGDGSPPSLPLTVVLGNESCDLDSVACAVALALVLSGPAAGQGDGSAAATAAATAALPLLHVERADLRLRPDVTYALGLAGIPADDLVCTADGMAGVGGGGGGGGPASANDDGRRVLDALVAAVGRPSRRRVSVILVDHNTLHPSAAGLASAVVRVVDHHADGGAFSALPPADRLITPLAARKADQAAFSGDELCRMDFKAYSVGSGAGGEAASGAGWTLGVSSVGLPLATWATRDGIDGLLAAVVDHGRRARVTVMVLMAAYAPTAAVTAAANGNGNTVGGGSAAGDRVREIAVIPVPHGGGGAAADAAAAAAAAAAVRAALAAPAAGLDLSPLPLPVAAAEVAPALWARRQGNVGASRKRLVPPLLGRLGASGGGT</sequence>
<reference evidence="1" key="1">
    <citation type="submission" date="2019-11" db="EMBL/GenBank/DDBJ databases">
        <title>Nori genome reveals adaptations in red seaweeds to the harsh intertidal environment.</title>
        <authorList>
            <person name="Wang D."/>
            <person name="Mao Y."/>
        </authorList>
    </citation>
    <scope>NUCLEOTIDE SEQUENCE</scope>
    <source>
        <tissue evidence="1">Gametophyte</tissue>
    </source>
</reference>
<gene>
    <name evidence="1" type="ORF">I4F81_001516</name>
</gene>
<comment type="caution">
    <text evidence="1">The sequence shown here is derived from an EMBL/GenBank/DDBJ whole genome shotgun (WGS) entry which is preliminary data.</text>
</comment>
<name>A0ACC3BLY0_PYRYE</name>
<evidence type="ECO:0000313" key="1">
    <source>
        <dbReference type="EMBL" id="KAK1858917.1"/>
    </source>
</evidence>